<feature type="region of interest" description="Disordered" evidence="1">
    <location>
        <begin position="17"/>
        <end position="93"/>
    </location>
</feature>
<evidence type="ECO:0000313" key="3">
    <source>
        <dbReference type="Proteomes" id="UP000017559"/>
    </source>
</evidence>
<reference evidence="2 3" key="1">
    <citation type="journal article" date="2014" name="BMC Genomics">
        <title>Genome and secretome analysis of the hemibiotrophic fungal pathogen, Moniliophthora roreri, which causes frosty pod rot disease of cacao: mechanisms of the biotrophic and necrotrophic phases.</title>
        <authorList>
            <person name="Meinhardt L.W."/>
            <person name="Costa G.G.L."/>
            <person name="Thomazella D.P.T."/>
            <person name="Teixeira P.J.P.L."/>
            <person name="Carazzolle M.F."/>
            <person name="Schuster S.C."/>
            <person name="Carlson J.E."/>
            <person name="Guiltinan M.J."/>
            <person name="Mieczkowski P."/>
            <person name="Farmer A."/>
            <person name="Ramaraj T."/>
            <person name="Crozier J."/>
            <person name="Davis R.E."/>
            <person name="Shao J."/>
            <person name="Melnick R.L."/>
            <person name="Pereira G.A.G."/>
            <person name="Bailey B.A."/>
        </authorList>
    </citation>
    <scope>NUCLEOTIDE SEQUENCE [LARGE SCALE GENOMIC DNA]</scope>
    <source>
        <strain evidence="2 3">MCA 2997</strain>
    </source>
</reference>
<evidence type="ECO:0000256" key="1">
    <source>
        <dbReference type="SAM" id="MobiDB-lite"/>
    </source>
</evidence>
<protein>
    <submittedName>
        <fullName evidence="2">Uncharacterized protein</fullName>
    </submittedName>
</protein>
<keyword evidence="3" id="KW-1185">Reference proteome</keyword>
<feature type="compositionally biased region" description="Basic and acidic residues" evidence="1">
    <location>
        <begin position="65"/>
        <end position="80"/>
    </location>
</feature>
<comment type="caution">
    <text evidence="2">The sequence shown here is derived from an EMBL/GenBank/DDBJ whole genome shotgun (WGS) entry which is preliminary data.</text>
</comment>
<accession>V2YWT7</accession>
<dbReference type="Proteomes" id="UP000017559">
    <property type="component" value="Unassembled WGS sequence"/>
</dbReference>
<organism evidence="2 3">
    <name type="scientific">Moniliophthora roreri (strain MCA 2997)</name>
    <name type="common">Cocoa frosty pod rot fungus</name>
    <name type="synonym">Crinipellis roreri</name>
    <dbReference type="NCBI Taxonomy" id="1381753"/>
    <lineage>
        <taxon>Eukaryota</taxon>
        <taxon>Fungi</taxon>
        <taxon>Dikarya</taxon>
        <taxon>Basidiomycota</taxon>
        <taxon>Agaricomycotina</taxon>
        <taxon>Agaricomycetes</taxon>
        <taxon>Agaricomycetidae</taxon>
        <taxon>Agaricales</taxon>
        <taxon>Marasmiineae</taxon>
        <taxon>Marasmiaceae</taxon>
        <taxon>Moniliophthora</taxon>
    </lineage>
</organism>
<proteinExistence type="predicted"/>
<name>V2YWT7_MONRO</name>
<dbReference type="KEGG" id="mrr:Moror_7290"/>
<gene>
    <name evidence="2" type="ORF">Moror_7290</name>
</gene>
<dbReference type="HOGENOM" id="CLU_1230215_0_0_1"/>
<sequence>MSSPLSSIDYFQLFPTQSSGKALPPFSLDPKATQKLEDSPPWPPVVSTPGKALGATAAPQPLEETQDKSRRREFSDEESNRSVNTPRGGATRSAPKAPIYVMVDVKSQNCVSDSLYQELVRVTDNHILAGLDLDMAHIRYSELKEQMKVIEWELKKLERQWPALIESHVASDAHLKETCGRVVEEGGSRGFALINGVQRHRYTSFVGLPQYIPVKMRLQRMGYAI</sequence>
<dbReference type="EMBL" id="AWSO01000054">
    <property type="protein sequence ID" value="ESK96149.1"/>
    <property type="molecule type" value="Genomic_DNA"/>
</dbReference>
<dbReference type="AlphaFoldDB" id="V2YWT7"/>
<evidence type="ECO:0000313" key="2">
    <source>
        <dbReference type="EMBL" id="ESK96149.1"/>
    </source>
</evidence>